<dbReference type="EMBL" id="JADING010000010">
    <property type="protein sequence ID" value="MBO8413936.1"/>
    <property type="molecule type" value="Genomic_DNA"/>
</dbReference>
<gene>
    <name evidence="2" type="ORF">IAC78_00430</name>
</gene>
<reference evidence="2" key="1">
    <citation type="submission" date="2020-10" db="EMBL/GenBank/DDBJ databases">
        <authorList>
            <person name="Gilroy R."/>
        </authorList>
    </citation>
    <scope>NUCLEOTIDE SEQUENCE</scope>
    <source>
        <strain evidence="2">1748</strain>
    </source>
</reference>
<protein>
    <submittedName>
        <fullName evidence="2">DJ-1/PfpI family protein</fullName>
    </submittedName>
</protein>
<dbReference type="InterPro" id="IPR029062">
    <property type="entry name" value="Class_I_gatase-like"/>
</dbReference>
<dbReference type="Pfam" id="PF01965">
    <property type="entry name" value="DJ-1_PfpI"/>
    <property type="match status" value="1"/>
</dbReference>
<reference evidence="2" key="2">
    <citation type="journal article" date="2021" name="PeerJ">
        <title>Extensive microbial diversity within the chicken gut microbiome revealed by metagenomics and culture.</title>
        <authorList>
            <person name="Gilroy R."/>
            <person name="Ravi A."/>
            <person name="Getino M."/>
            <person name="Pursley I."/>
            <person name="Horton D.L."/>
            <person name="Alikhan N.F."/>
            <person name="Baker D."/>
            <person name="Gharbi K."/>
            <person name="Hall N."/>
            <person name="Watson M."/>
            <person name="Adriaenssens E.M."/>
            <person name="Foster-Nyarko E."/>
            <person name="Jarju S."/>
            <person name="Secka A."/>
            <person name="Antonio M."/>
            <person name="Oren A."/>
            <person name="Chaudhuri R.R."/>
            <person name="La Ragione R."/>
            <person name="Hildebrand F."/>
            <person name="Pallen M.J."/>
        </authorList>
    </citation>
    <scope>NUCLEOTIDE SEQUENCE</scope>
    <source>
        <strain evidence="2">1748</strain>
    </source>
</reference>
<evidence type="ECO:0000313" key="3">
    <source>
        <dbReference type="Proteomes" id="UP000823629"/>
    </source>
</evidence>
<evidence type="ECO:0000259" key="1">
    <source>
        <dbReference type="Pfam" id="PF01965"/>
    </source>
</evidence>
<dbReference type="Proteomes" id="UP000823629">
    <property type="component" value="Unassembled WGS sequence"/>
</dbReference>
<dbReference type="InterPro" id="IPR002818">
    <property type="entry name" value="DJ-1/PfpI"/>
</dbReference>
<dbReference type="SUPFAM" id="SSF52317">
    <property type="entry name" value="Class I glutamine amidotransferase-like"/>
    <property type="match status" value="1"/>
</dbReference>
<dbReference type="GO" id="GO:0005737">
    <property type="term" value="C:cytoplasm"/>
    <property type="evidence" value="ECO:0007669"/>
    <property type="project" value="TreeGrafter"/>
</dbReference>
<comment type="caution">
    <text evidence="2">The sequence shown here is derived from an EMBL/GenBank/DDBJ whole genome shotgun (WGS) entry which is preliminary data.</text>
</comment>
<name>A0A9D9D4M6_9BACL</name>
<dbReference type="PANTHER" id="PTHR48094:SF12">
    <property type="entry name" value="PARKINSON DISEASE PROTEIN 7 HOMOLOG"/>
    <property type="match status" value="1"/>
</dbReference>
<dbReference type="CDD" id="cd03135">
    <property type="entry name" value="GATase1_DJ-1"/>
    <property type="match status" value="1"/>
</dbReference>
<evidence type="ECO:0000313" key="2">
    <source>
        <dbReference type="EMBL" id="MBO8413936.1"/>
    </source>
</evidence>
<accession>A0A9D9D4M6</accession>
<feature type="domain" description="DJ-1/PfpI" evidence="1">
    <location>
        <begin position="8"/>
        <end position="168"/>
    </location>
</feature>
<proteinExistence type="predicted"/>
<dbReference type="InterPro" id="IPR050325">
    <property type="entry name" value="Prot/Nucl_acid_deglycase"/>
</dbReference>
<sequence length="188" mass="20236">MEKKVKGIILMADGVEECEALITADILARSGIEVELVSIKKCHQVHSSHGVTIKTKTNYLELGDGYLNYDFLVLPGGKLGVDNLAKSKYVSKLVDYFSSEPSKLMCAICAAPSILSSRGYLKGVNYVCFPGFQGESGTWNDVGSIVDGKFITGRSMAYSIEFASNIVTYYLGKGGLDAAYAGIYGTNN</sequence>
<organism evidence="2 3">
    <name type="scientific">Candidatus Scatoplasma merdavium</name>
    <dbReference type="NCBI Taxonomy" id="2840932"/>
    <lineage>
        <taxon>Bacteria</taxon>
        <taxon>Bacillati</taxon>
        <taxon>Bacillota</taxon>
        <taxon>Bacilli</taxon>
        <taxon>Bacillales</taxon>
        <taxon>Candidatus Scatoplasma</taxon>
    </lineage>
</organism>
<dbReference type="PANTHER" id="PTHR48094">
    <property type="entry name" value="PROTEIN/NUCLEIC ACID DEGLYCASE DJ-1-RELATED"/>
    <property type="match status" value="1"/>
</dbReference>
<dbReference type="Gene3D" id="3.40.50.880">
    <property type="match status" value="1"/>
</dbReference>
<dbReference type="AlphaFoldDB" id="A0A9D9D4M6"/>